<dbReference type="GO" id="GO:0004722">
    <property type="term" value="F:protein serine/threonine phosphatase activity"/>
    <property type="evidence" value="ECO:0007669"/>
    <property type="project" value="UniProtKB-EC"/>
</dbReference>
<protein>
    <submittedName>
        <fullName evidence="14">Dual specificity protein phosphatase MPK-4</fullName>
    </submittedName>
</protein>
<dbReference type="InterPro" id="IPR000340">
    <property type="entry name" value="Dual-sp_phosphatase_cat-dom"/>
</dbReference>
<evidence type="ECO:0000256" key="6">
    <source>
        <dbReference type="ARBA" id="ARBA00022912"/>
    </source>
</evidence>
<comment type="catalytic activity">
    <reaction evidence="10">
        <text>O-phospho-L-tyrosyl-[protein] + H2O = L-tyrosyl-[protein] + phosphate</text>
        <dbReference type="Rhea" id="RHEA:10684"/>
        <dbReference type="Rhea" id="RHEA-COMP:10136"/>
        <dbReference type="Rhea" id="RHEA-COMP:20101"/>
        <dbReference type="ChEBI" id="CHEBI:15377"/>
        <dbReference type="ChEBI" id="CHEBI:43474"/>
        <dbReference type="ChEBI" id="CHEBI:46858"/>
        <dbReference type="ChEBI" id="CHEBI:61978"/>
        <dbReference type="EC" id="3.1.3.48"/>
    </reaction>
</comment>
<evidence type="ECO:0000256" key="5">
    <source>
        <dbReference type="ARBA" id="ARBA00022801"/>
    </source>
</evidence>
<evidence type="ECO:0000256" key="4">
    <source>
        <dbReference type="ARBA" id="ARBA00022490"/>
    </source>
</evidence>
<feature type="active site" description="Phosphocysteine intermediate" evidence="11">
    <location>
        <position position="117"/>
    </location>
</feature>
<dbReference type="Pfam" id="PF00782">
    <property type="entry name" value="DSPc"/>
    <property type="match status" value="1"/>
</dbReference>
<organism evidence="14 15">
    <name type="scientific">Eumeta variegata</name>
    <name type="common">Bagworm moth</name>
    <name type="synonym">Eumeta japonica</name>
    <dbReference type="NCBI Taxonomy" id="151549"/>
    <lineage>
        <taxon>Eukaryota</taxon>
        <taxon>Metazoa</taxon>
        <taxon>Ecdysozoa</taxon>
        <taxon>Arthropoda</taxon>
        <taxon>Hexapoda</taxon>
        <taxon>Insecta</taxon>
        <taxon>Pterygota</taxon>
        <taxon>Neoptera</taxon>
        <taxon>Endopterygota</taxon>
        <taxon>Lepidoptera</taxon>
        <taxon>Glossata</taxon>
        <taxon>Ditrysia</taxon>
        <taxon>Tineoidea</taxon>
        <taxon>Psychidae</taxon>
        <taxon>Oiketicinae</taxon>
        <taxon>Eumeta</taxon>
    </lineage>
</organism>
<keyword evidence="7" id="KW-0539">Nucleus</keyword>
<dbReference type="GO" id="GO:0004725">
    <property type="term" value="F:protein tyrosine phosphatase activity"/>
    <property type="evidence" value="ECO:0007669"/>
    <property type="project" value="UniProtKB-EC"/>
</dbReference>
<sequence length="425" mass="47848">MAKQLTDVEIHATESESLIDKDDDNNEVSVDCIDDRLYLGNLVSARDVKTLEKLNITHILTVDLVPLTRSILERPNLTFKYVKLADVPKEDLISHLPSINAFIKKTLDEGGTVLVHCYFGVSRSAAVVIAYMMEKYGLCYEDAYTLVKSKRRFVHPNVGFIAQLRLFGHMGCQLNKEDPRYKQFRLKLAGQKLKQVKILPQIFANLVKSDPGLVRERPDPIVYRCKKCRRVVASQSNIIPHVPRQVKVELAKKGIRPPPSKLTGLNCAENGQILIEKLKSLACQIMDATTPEMHIDNTQIDTVENDTGEVSQQHRQLVATTSSGSEKQSSDGYSENLLDGHIVARADAPEVCRLMWFVEPMDWMKDVHSEAQGKLHCPKCYTKIGSFSWIMGCRCPCGQKVAPAFYLVPSKVEWSNIVQNVQITL</sequence>
<dbReference type="GO" id="GO:0005634">
    <property type="term" value="C:nucleus"/>
    <property type="evidence" value="ECO:0007669"/>
    <property type="project" value="UniProtKB-SubCell"/>
</dbReference>
<dbReference type="InterPro" id="IPR000387">
    <property type="entry name" value="Tyr_Pase_dom"/>
</dbReference>
<dbReference type="PANTHER" id="PTHR45848:SF4">
    <property type="entry name" value="DUAL SPECIFICITY PROTEIN PHOSPHATASE 12"/>
    <property type="match status" value="1"/>
</dbReference>
<dbReference type="PROSITE" id="PS50054">
    <property type="entry name" value="TYR_PHOSPHATASE_DUAL"/>
    <property type="match status" value="1"/>
</dbReference>
<evidence type="ECO:0000313" key="14">
    <source>
        <dbReference type="EMBL" id="GBP17348.1"/>
    </source>
</evidence>
<evidence type="ECO:0000259" key="12">
    <source>
        <dbReference type="PROSITE" id="PS50054"/>
    </source>
</evidence>
<dbReference type="EMBL" id="BGZK01000086">
    <property type="protein sequence ID" value="GBP17348.1"/>
    <property type="molecule type" value="Genomic_DNA"/>
</dbReference>
<reference evidence="14 15" key="1">
    <citation type="journal article" date="2019" name="Commun. Biol.">
        <title>The bagworm genome reveals a unique fibroin gene that provides high tensile strength.</title>
        <authorList>
            <person name="Kono N."/>
            <person name="Nakamura H."/>
            <person name="Ohtoshi R."/>
            <person name="Tomita M."/>
            <person name="Numata K."/>
            <person name="Arakawa K."/>
        </authorList>
    </citation>
    <scope>NUCLEOTIDE SEQUENCE [LARGE SCALE GENOMIC DNA]</scope>
</reference>
<dbReference type="SMART" id="SM00195">
    <property type="entry name" value="DSPc"/>
    <property type="match status" value="1"/>
</dbReference>
<dbReference type="Gene3D" id="3.90.190.10">
    <property type="entry name" value="Protein tyrosine phosphatase superfamily"/>
    <property type="match status" value="1"/>
</dbReference>
<keyword evidence="4" id="KW-0963">Cytoplasm</keyword>
<dbReference type="STRING" id="151549.A0A4C1TTX0"/>
<dbReference type="PROSITE" id="PS50056">
    <property type="entry name" value="TYR_PHOSPHATASE_2"/>
    <property type="match status" value="1"/>
</dbReference>
<keyword evidence="5" id="KW-0378">Hydrolase</keyword>
<accession>A0A4C1TTX0</accession>
<keyword evidence="15" id="KW-1185">Reference proteome</keyword>
<dbReference type="InterPro" id="IPR016278">
    <property type="entry name" value="DUSP12"/>
</dbReference>
<evidence type="ECO:0000256" key="11">
    <source>
        <dbReference type="PIRSR" id="PIRSR000941-50"/>
    </source>
</evidence>
<proteinExistence type="inferred from homology"/>
<dbReference type="PROSITE" id="PS00383">
    <property type="entry name" value="TYR_PHOSPHATASE_1"/>
    <property type="match status" value="1"/>
</dbReference>
<comment type="subcellular location">
    <subcellularLocation>
        <location evidence="2">Cytoplasm</location>
    </subcellularLocation>
    <subcellularLocation>
        <location evidence="1">Nucleus</location>
    </subcellularLocation>
</comment>
<feature type="domain" description="Tyrosine specific protein phosphatases" evidence="13">
    <location>
        <begin position="93"/>
        <end position="151"/>
    </location>
</feature>
<dbReference type="FunFam" id="3.90.190.10:FF:000056">
    <property type="entry name" value="Dual specificity phosphatase 12"/>
    <property type="match status" value="1"/>
</dbReference>
<comment type="similarity">
    <text evidence="3">Belongs to the protein-tyrosine phosphatase family. Non-receptor class dual specificity subfamily.</text>
</comment>
<gene>
    <name evidence="14" type="primary">MKP-4</name>
    <name evidence="14" type="ORF">EVAR_17832_1</name>
</gene>
<dbReference type="SUPFAM" id="SSF52799">
    <property type="entry name" value="(Phosphotyrosine protein) phosphatases II"/>
    <property type="match status" value="1"/>
</dbReference>
<dbReference type="CDD" id="cd14498">
    <property type="entry name" value="DSP"/>
    <property type="match status" value="1"/>
</dbReference>
<comment type="caution">
    <text evidence="14">The sequence shown here is derived from an EMBL/GenBank/DDBJ whole genome shotgun (WGS) entry which is preliminary data.</text>
</comment>
<dbReference type="InterPro" id="IPR020422">
    <property type="entry name" value="TYR_PHOSPHATASE_DUAL_dom"/>
</dbReference>
<comment type="catalytic activity">
    <reaction evidence="8">
        <text>O-phospho-L-seryl-[protein] + H2O = L-seryl-[protein] + phosphate</text>
        <dbReference type="Rhea" id="RHEA:20629"/>
        <dbReference type="Rhea" id="RHEA-COMP:9863"/>
        <dbReference type="Rhea" id="RHEA-COMP:11604"/>
        <dbReference type="ChEBI" id="CHEBI:15377"/>
        <dbReference type="ChEBI" id="CHEBI:29999"/>
        <dbReference type="ChEBI" id="CHEBI:43474"/>
        <dbReference type="ChEBI" id="CHEBI:83421"/>
        <dbReference type="EC" id="3.1.3.16"/>
    </reaction>
</comment>
<evidence type="ECO:0000256" key="2">
    <source>
        <dbReference type="ARBA" id="ARBA00004496"/>
    </source>
</evidence>
<evidence type="ECO:0000256" key="8">
    <source>
        <dbReference type="ARBA" id="ARBA00047761"/>
    </source>
</evidence>
<dbReference type="PANTHER" id="PTHR45848">
    <property type="entry name" value="DUAL SPECIFICITY PROTEIN PHOSPHATASE 12 FAMILY MEMBER"/>
    <property type="match status" value="1"/>
</dbReference>
<dbReference type="GO" id="GO:0005737">
    <property type="term" value="C:cytoplasm"/>
    <property type="evidence" value="ECO:0007669"/>
    <property type="project" value="UniProtKB-SubCell"/>
</dbReference>
<evidence type="ECO:0000256" key="7">
    <source>
        <dbReference type="ARBA" id="ARBA00023242"/>
    </source>
</evidence>
<feature type="domain" description="Tyrosine-protein phosphatase" evidence="12">
    <location>
        <begin position="27"/>
        <end position="173"/>
    </location>
</feature>
<evidence type="ECO:0000256" key="10">
    <source>
        <dbReference type="ARBA" id="ARBA00051722"/>
    </source>
</evidence>
<evidence type="ECO:0000259" key="13">
    <source>
        <dbReference type="PROSITE" id="PS50056"/>
    </source>
</evidence>
<evidence type="ECO:0000256" key="1">
    <source>
        <dbReference type="ARBA" id="ARBA00004123"/>
    </source>
</evidence>
<evidence type="ECO:0000313" key="15">
    <source>
        <dbReference type="Proteomes" id="UP000299102"/>
    </source>
</evidence>
<name>A0A4C1TTX0_EUMVA</name>
<evidence type="ECO:0000256" key="3">
    <source>
        <dbReference type="ARBA" id="ARBA00008601"/>
    </source>
</evidence>
<dbReference type="Proteomes" id="UP000299102">
    <property type="component" value="Unassembled WGS sequence"/>
</dbReference>
<dbReference type="PIRSF" id="PIRSF000941">
    <property type="entry name" value="DUSP12"/>
    <property type="match status" value="1"/>
</dbReference>
<dbReference type="InterPro" id="IPR029021">
    <property type="entry name" value="Prot-tyrosine_phosphatase-like"/>
</dbReference>
<dbReference type="AlphaFoldDB" id="A0A4C1TTX0"/>
<dbReference type="InterPro" id="IPR016130">
    <property type="entry name" value="Tyr_Pase_AS"/>
</dbReference>
<dbReference type="OrthoDB" id="2017893at2759"/>
<keyword evidence="6" id="KW-0904">Protein phosphatase</keyword>
<comment type="catalytic activity">
    <reaction evidence="9">
        <text>O-phospho-L-threonyl-[protein] + H2O = L-threonyl-[protein] + phosphate</text>
        <dbReference type="Rhea" id="RHEA:47004"/>
        <dbReference type="Rhea" id="RHEA-COMP:11060"/>
        <dbReference type="Rhea" id="RHEA-COMP:11605"/>
        <dbReference type="ChEBI" id="CHEBI:15377"/>
        <dbReference type="ChEBI" id="CHEBI:30013"/>
        <dbReference type="ChEBI" id="CHEBI:43474"/>
        <dbReference type="ChEBI" id="CHEBI:61977"/>
        <dbReference type="EC" id="3.1.3.16"/>
    </reaction>
</comment>
<evidence type="ECO:0000256" key="9">
    <source>
        <dbReference type="ARBA" id="ARBA00048336"/>
    </source>
</evidence>
<dbReference type="GO" id="GO:0008138">
    <property type="term" value="F:protein tyrosine/serine/threonine phosphatase activity"/>
    <property type="evidence" value="ECO:0007669"/>
    <property type="project" value="InterPro"/>
</dbReference>